<organism evidence="6 7">
    <name type="scientific">Humitalea rosea</name>
    <dbReference type="NCBI Taxonomy" id="990373"/>
    <lineage>
        <taxon>Bacteria</taxon>
        <taxon>Pseudomonadati</taxon>
        <taxon>Pseudomonadota</taxon>
        <taxon>Alphaproteobacteria</taxon>
        <taxon>Acetobacterales</taxon>
        <taxon>Roseomonadaceae</taxon>
        <taxon>Humitalea</taxon>
    </lineage>
</organism>
<dbReference type="PANTHER" id="PTHR34653">
    <property type="match status" value="1"/>
</dbReference>
<dbReference type="AlphaFoldDB" id="A0A2W7I536"/>
<comment type="similarity">
    <text evidence="2 4">Belongs to the FliE family.</text>
</comment>
<keyword evidence="3 4" id="KW-0975">Bacterial flagellum</keyword>
<evidence type="ECO:0000256" key="3">
    <source>
        <dbReference type="ARBA" id="ARBA00023143"/>
    </source>
</evidence>
<dbReference type="InterPro" id="IPR001624">
    <property type="entry name" value="FliE"/>
</dbReference>
<comment type="caution">
    <text evidence="6">The sequence shown here is derived from an EMBL/GenBank/DDBJ whole genome shotgun (WGS) entry which is preliminary data.</text>
</comment>
<evidence type="ECO:0000256" key="1">
    <source>
        <dbReference type="ARBA" id="ARBA00004117"/>
    </source>
</evidence>
<dbReference type="GO" id="GO:0003774">
    <property type="term" value="F:cytoskeletal motor activity"/>
    <property type="evidence" value="ECO:0007669"/>
    <property type="project" value="InterPro"/>
</dbReference>
<keyword evidence="6" id="KW-0282">Flagellum</keyword>
<dbReference type="Pfam" id="PF02049">
    <property type="entry name" value="FliE"/>
    <property type="match status" value="1"/>
</dbReference>
<feature type="region of interest" description="Disordered" evidence="5">
    <location>
        <begin position="18"/>
        <end position="40"/>
    </location>
</feature>
<dbReference type="GO" id="GO:0009425">
    <property type="term" value="C:bacterial-type flagellum basal body"/>
    <property type="evidence" value="ECO:0007669"/>
    <property type="project" value="UniProtKB-SubCell"/>
</dbReference>
<dbReference type="OrthoDB" id="8481852at2"/>
<dbReference type="Proteomes" id="UP000249688">
    <property type="component" value="Unassembled WGS sequence"/>
</dbReference>
<dbReference type="GO" id="GO:0005198">
    <property type="term" value="F:structural molecule activity"/>
    <property type="evidence" value="ECO:0007669"/>
    <property type="project" value="InterPro"/>
</dbReference>
<evidence type="ECO:0000256" key="4">
    <source>
        <dbReference type="HAMAP-Rule" id="MF_00724"/>
    </source>
</evidence>
<dbReference type="PRINTS" id="PR01006">
    <property type="entry name" value="FLGHOOKFLIE"/>
</dbReference>
<dbReference type="HAMAP" id="MF_00724">
    <property type="entry name" value="FliE"/>
    <property type="match status" value="1"/>
</dbReference>
<gene>
    <name evidence="4" type="primary">fliE</name>
    <name evidence="6" type="ORF">C8P66_12116</name>
</gene>
<keyword evidence="7" id="KW-1185">Reference proteome</keyword>
<keyword evidence="6" id="KW-0966">Cell projection</keyword>
<dbReference type="GO" id="GO:0071973">
    <property type="term" value="P:bacterial-type flagellum-dependent cell motility"/>
    <property type="evidence" value="ECO:0007669"/>
    <property type="project" value="InterPro"/>
</dbReference>
<evidence type="ECO:0000313" key="7">
    <source>
        <dbReference type="Proteomes" id="UP000249688"/>
    </source>
</evidence>
<sequence length="100" mass="9872">MAITAAGAAALYRAAANPAGGSVGESGGTPSFGQAMSRAMEQGVELGHGADVAASQALTGQGSVTDVVLAVGRAELALQTAVAVRDRVVGAYQEIMRMPV</sequence>
<protein>
    <recommendedName>
        <fullName evidence="4">Flagellar hook-basal body complex protein FliE</fullName>
    </recommendedName>
</protein>
<name>A0A2W7I536_9PROT</name>
<reference evidence="6 7" key="1">
    <citation type="submission" date="2018-06" db="EMBL/GenBank/DDBJ databases">
        <title>Genomic Encyclopedia of Archaeal and Bacterial Type Strains, Phase II (KMG-II): from individual species to whole genera.</title>
        <authorList>
            <person name="Goeker M."/>
        </authorList>
    </citation>
    <scope>NUCLEOTIDE SEQUENCE [LARGE SCALE GENOMIC DNA]</scope>
    <source>
        <strain evidence="6 7">DSM 24525</strain>
    </source>
</reference>
<accession>A0A2W7I536</accession>
<dbReference type="RefSeq" id="WP_111399492.1">
    <property type="nucleotide sequence ID" value="NZ_QKYU01000021.1"/>
</dbReference>
<dbReference type="PANTHER" id="PTHR34653:SF1">
    <property type="entry name" value="FLAGELLAR HOOK-BASAL BODY COMPLEX PROTEIN FLIE"/>
    <property type="match status" value="1"/>
</dbReference>
<dbReference type="EMBL" id="QKYU01000021">
    <property type="protein sequence ID" value="PZW41309.1"/>
    <property type="molecule type" value="Genomic_DNA"/>
</dbReference>
<evidence type="ECO:0000313" key="6">
    <source>
        <dbReference type="EMBL" id="PZW41309.1"/>
    </source>
</evidence>
<proteinExistence type="inferred from homology"/>
<evidence type="ECO:0000256" key="2">
    <source>
        <dbReference type="ARBA" id="ARBA00009272"/>
    </source>
</evidence>
<evidence type="ECO:0000256" key="5">
    <source>
        <dbReference type="SAM" id="MobiDB-lite"/>
    </source>
</evidence>
<comment type="subcellular location">
    <subcellularLocation>
        <location evidence="1 4">Bacterial flagellum basal body</location>
    </subcellularLocation>
</comment>
<keyword evidence="6" id="KW-0969">Cilium</keyword>